<dbReference type="EMBL" id="JABCSC020000001">
    <property type="protein sequence ID" value="NSL54521.1"/>
    <property type="molecule type" value="Genomic_DNA"/>
</dbReference>
<evidence type="ECO:0000256" key="3">
    <source>
        <dbReference type="ARBA" id="ARBA00022475"/>
    </source>
</evidence>
<dbReference type="GO" id="GO:0008237">
    <property type="term" value="F:metallopeptidase activity"/>
    <property type="evidence" value="ECO:0007669"/>
    <property type="project" value="UniProtKB-KW"/>
</dbReference>
<evidence type="ECO:0000256" key="10">
    <source>
        <dbReference type="ARBA" id="ARBA00023049"/>
    </source>
</evidence>
<evidence type="ECO:0000256" key="5">
    <source>
        <dbReference type="ARBA" id="ARBA00022692"/>
    </source>
</evidence>
<protein>
    <submittedName>
        <fullName evidence="14">M48 family metalloprotease</fullName>
    </submittedName>
</protein>
<dbReference type="PANTHER" id="PTHR43221:SF1">
    <property type="entry name" value="PROTEASE HTPX"/>
    <property type="match status" value="1"/>
</dbReference>
<reference evidence="14 15" key="1">
    <citation type="submission" date="2020-06" db="EMBL/GenBank/DDBJ databases">
        <title>Draft genome of Uliginosibacterium sp. IMCC34675.</title>
        <authorList>
            <person name="Song J."/>
        </authorList>
    </citation>
    <scope>NUCLEOTIDE SEQUENCE [LARGE SCALE GENOMIC DNA]</scope>
    <source>
        <strain evidence="14 15">IMCC34675</strain>
    </source>
</reference>
<keyword evidence="3" id="KW-1003">Cell membrane</keyword>
<evidence type="ECO:0000256" key="2">
    <source>
        <dbReference type="ARBA" id="ARBA00004651"/>
    </source>
</evidence>
<evidence type="ECO:0000313" key="15">
    <source>
        <dbReference type="Proteomes" id="UP000778523"/>
    </source>
</evidence>
<organism evidence="14 15">
    <name type="scientific">Uliginosibacterium aquaticum</name>
    <dbReference type="NCBI Taxonomy" id="2731212"/>
    <lineage>
        <taxon>Bacteria</taxon>
        <taxon>Pseudomonadati</taxon>
        <taxon>Pseudomonadota</taxon>
        <taxon>Betaproteobacteria</taxon>
        <taxon>Rhodocyclales</taxon>
        <taxon>Zoogloeaceae</taxon>
        <taxon>Uliginosibacterium</taxon>
    </lineage>
</organism>
<keyword evidence="8" id="KW-0862">Zinc</keyword>
<dbReference type="PANTHER" id="PTHR43221">
    <property type="entry name" value="PROTEASE HTPX"/>
    <property type="match status" value="1"/>
</dbReference>
<dbReference type="CDD" id="cd07328">
    <property type="entry name" value="M48_Ste24p_like"/>
    <property type="match status" value="1"/>
</dbReference>
<dbReference type="RefSeq" id="WP_170021011.1">
    <property type="nucleotide sequence ID" value="NZ_JABCSC020000001.1"/>
</dbReference>
<evidence type="ECO:0000256" key="11">
    <source>
        <dbReference type="ARBA" id="ARBA00023136"/>
    </source>
</evidence>
<gene>
    <name evidence="14" type="ORF">HJ583_005760</name>
</gene>
<evidence type="ECO:0000256" key="12">
    <source>
        <dbReference type="SAM" id="Phobius"/>
    </source>
</evidence>
<evidence type="ECO:0000313" key="14">
    <source>
        <dbReference type="EMBL" id="NSL54521.1"/>
    </source>
</evidence>
<keyword evidence="9 12" id="KW-1133">Transmembrane helix</keyword>
<evidence type="ECO:0000256" key="9">
    <source>
        <dbReference type="ARBA" id="ARBA00022989"/>
    </source>
</evidence>
<comment type="subcellular location">
    <subcellularLocation>
        <location evidence="2">Cell membrane</location>
        <topology evidence="2">Multi-pass membrane protein</topology>
    </subcellularLocation>
</comment>
<sequence length="498" mass="56397">MPPREFEQLVARLNRESEQRPELYRIKLLALTALGHLYILALLLLSSLLLLWGLTELAHDEALQGAKLLLLGSIAAIMLWRSTRINLPAPQGQALLPADAPQLFGVIEKIRRKLGGPPIHRVVVNDLFNAAIFQAPRLGIFGWHRNTLIIGLPLMQALSRKEFAAILAHEYAHLSRQHGRLDTWIYHTRLLWSQVQASFRHDSSLIEAMLTRFLRGYIPLFQAYSLVQARRDEYEADRLAASVVGAQTMADALIAQAIRGRFIEERFWQDLWSQASSKQHPPYLPHTAMRTALHLGLSQEDAQRWFDEALQHYTGAQDTHPSLRDRILALDTGTELPPNAVHSAAQSLLGDLLPRLQQQFDELWLSHNEQTWRLHHHAAASARETVQRMQGRDATSLSPEELSHYALALDTLGRKDEALPLLCQAADHPHGSADSAMAAARLLRERGDEALTHYLQLAVRRNRELCADACLEAEHFYRQRGDEDSARLWGERLNDRAA</sequence>
<evidence type="ECO:0000256" key="6">
    <source>
        <dbReference type="ARBA" id="ARBA00022723"/>
    </source>
</evidence>
<dbReference type="Pfam" id="PF01435">
    <property type="entry name" value="Peptidase_M48"/>
    <property type="match status" value="1"/>
</dbReference>
<keyword evidence="6" id="KW-0479">Metal-binding</keyword>
<accession>A0ABX2IJP0</accession>
<evidence type="ECO:0000256" key="1">
    <source>
        <dbReference type="ARBA" id="ARBA00001947"/>
    </source>
</evidence>
<proteinExistence type="predicted"/>
<comment type="caution">
    <text evidence="14">The sequence shown here is derived from an EMBL/GenBank/DDBJ whole genome shotgun (WGS) entry which is preliminary data.</text>
</comment>
<keyword evidence="4" id="KW-0645">Protease</keyword>
<evidence type="ECO:0000256" key="7">
    <source>
        <dbReference type="ARBA" id="ARBA00022801"/>
    </source>
</evidence>
<name>A0ABX2IJP0_9RHOO</name>
<dbReference type="Proteomes" id="UP000778523">
    <property type="component" value="Unassembled WGS sequence"/>
</dbReference>
<evidence type="ECO:0000259" key="13">
    <source>
        <dbReference type="Pfam" id="PF01435"/>
    </source>
</evidence>
<evidence type="ECO:0000256" key="8">
    <source>
        <dbReference type="ARBA" id="ARBA00022833"/>
    </source>
</evidence>
<feature type="domain" description="Peptidase M48" evidence="13">
    <location>
        <begin position="147"/>
        <end position="331"/>
    </location>
</feature>
<keyword evidence="11 12" id="KW-0472">Membrane</keyword>
<keyword evidence="5 12" id="KW-0812">Transmembrane</keyword>
<keyword evidence="7" id="KW-0378">Hydrolase</keyword>
<dbReference type="InterPro" id="IPR050083">
    <property type="entry name" value="HtpX_protease"/>
</dbReference>
<comment type="cofactor">
    <cofactor evidence="1">
        <name>Zn(2+)</name>
        <dbReference type="ChEBI" id="CHEBI:29105"/>
    </cofactor>
</comment>
<keyword evidence="15" id="KW-1185">Reference proteome</keyword>
<feature type="transmembrane region" description="Helical" evidence="12">
    <location>
        <begin position="28"/>
        <end position="50"/>
    </location>
</feature>
<keyword evidence="10 14" id="KW-0482">Metalloprotease</keyword>
<dbReference type="InterPro" id="IPR001915">
    <property type="entry name" value="Peptidase_M48"/>
</dbReference>
<dbReference type="Gene3D" id="3.30.2010.10">
    <property type="entry name" value="Metalloproteases ('zincins'), catalytic domain"/>
    <property type="match status" value="1"/>
</dbReference>
<evidence type="ECO:0000256" key="4">
    <source>
        <dbReference type="ARBA" id="ARBA00022670"/>
    </source>
</evidence>